<dbReference type="EMBL" id="QZEY01000034">
    <property type="protein sequence ID" value="RJL19975.1"/>
    <property type="molecule type" value="Genomic_DNA"/>
</dbReference>
<reference evidence="1 2" key="1">
    <citation type="submission" date="2018-09" db="EMBL/GenBank/DDBJ databases">
        <title>YIM 75507 draft genome.</title>
        <authorList>
            <person name="Tang S."/>
            <person name="Feng Y."/>
        </authorList>
    </citation>
    <scope>NUCLEOTIDE SEQUENCE [LARGE SCALE GENOMIC DNA]</scope>
    <source>
        <strain evidence="1 2">YIM 75507</strain>
    </source>
</reference>
<name>A0A3A3ZYJ6_9ACTN</name>
<comment type="caution">
    <text evidence="1">The sequence shown here is derived from an EMBL/GenBank/DDBJ whole genome shotgun (WGS) entry which is preliminary data.</text>
</comment>
<sequence length="275" mass="28815">MVVVDGEDHANLLYAAVRDGGHTPPGERTGWGLRAVRRDAAGARSSRHDFAFPGPGHWAHAGPPGRPSACQAPGGDGLCLGTTQADPGAPLWPAVSCDGTPADHLLLVAYRHEDVLDVAGAHLRVRRLLVVADLDGVELIRAHGTGADLRGLRLGEPGRTGLGPALMRGATWDEAEAARQAGIALAHYAYARCLAAHQEILDAHAAGIVAWQYADARAAGAGHEQILDARAAGLPMRPYVAARRHGLTHIQALVLHASRIDIIQYVTALTTPAAT</sequence>
<accession>A0A3A3ZYJ6</accession>
<keyword evidence="2" id="KW-1185">Reference proteome</keyword>
<dbReference type="Proteomes" id="UP000265768">
    <property type="component" value="Unassembled WGS sequence"/>
</dbReference>
<organism evidence="1 2">
    <name type="scientific">Bailinhaonella thermotolerans</name>
    <dbReference type="NCBI Taxonomy" id="1070861"/>
    <lineage>
        <taxon>Bacteria</taxon>
        <taxon>Bacillati</taxon>
        <taxon>Actinomycetota</taxon>
        <taxon>Actinomycetes</taxon>
        <taxon>Streptosporangiales</taxon>
        <taxon>Streptosporangiaceae</taxon>
        <taxon>Bailinhaonella</taxon>
    </lineage>
</organism>
<gene>
    <name evidence="1" type="ORF">D5H75_40005</name>
</gene>
<protein>
    <submittedName>
        <fullName evidence="1">Uncharacterized protein</fullName>
    </submittedName>
</protein>
<evidence type="ECO:0000313" key="2">
    <source>
        <dbReference type="Proteomes" id="UP000265768"/>
    </source>
</evidence>
<evidence type="ECO:0000313" key="1">
    <source>
        <dbReference type="EMBL" id="RJL19975.1"/>
    </source>
</evidence>
<dbReference type="AlphaFoldDB" id="A0A3A3ZYJ6"/>
<proteinExistence type="predicted"/>
<dbReference type="RefSeq" id="WP_119931858.1">
    <property type="nucleotide sequence ID" value="NZ_QZEY01000034.1"/>
</dbReference>